<dbReference type="NCBIfam" id="NF003756">
    <property type="entry name" value="PRK05349.1"/>
    <property type="match status" value="1"/>
</dbReference>
<keyword evidence="7 16" id="KW-0812">Transmembrane</keyword>
<keyword evidence="15 16" id="KW-0739">Sodium transport</keyword>
<keyword evidence="10 16" id="KW-0520">NAD</keyword>
<keyword evidence="9 16" id="KW-1133">Transmembrane helix</keyword>
<comment type="subcellular location">
    <subcellularLocation>
        <location evidence="16">Cell membrane</location>
        <topology evidence="16">Multi-pass membrane protein</topology>
    </subcellularLocation>
</comment>
<evidence type="ECO:0000256" key="11">
    <source>
        <dbReference type="ARBA" id="ARBA00023053"/>
    </source>
</evidence>
<evidence type="ECO:0000256" key="15">
    <source>
        <dbReference type="ARBA" id="ARBA00023201"/>
    </source>
</evidence>
<keyword evidence="6 16" id="KW-0288">FMN</keyword>
<feature type="modified residue" description="FMN phosphoryl threonine" evidence="16">
    <location>
        <position position="228"/>
    </location>
</feature>
<dbReference type="PANTHER" id="PTHR30578:SF1">
    <property type="entry name" value="NA(+)-TRANSLOCATING NADH-QUINONE REDUCTASE SUBUNIT B"/>
    <property type="match status" value="1"/>
</dbReference>
<evidence type="ECO:0000256" key="7">
    <source>
        <dbReference type="ARBA" id="ARBA00022692"/>
    </source>
</evidence>
<dbReference type="EMBL" id="JBHTLJ010000003">
    <property type="protein sequence ID" value="MFD1162741.1"/>
    <property type="molecule type" value="Genomic_DNA"/>
</dbReference>
<keyword evidence="14 16" id="KW-0472">Membrane</keyword>
<feature type="transmembrane region" description="Helical" evidence="16">
    <location>
        <begin position="372"/>
        <end position="392"/>
    </location>
</feature>
<evidence type="ECO:0000256" key="2">
    <source>
        <dbReference type="ARBA" id="ARBA00022475"/>
    </source>
</evidence>
<keyword evidence="2 16" id="KW-1003">Cell membrane</keyword>
<evidence type="ECO:0000256" key="5">
    <source>
        <dbReference type="ARBA" id="ARBA00022630"/>
    </source>
</evidence>
<feature type="transmembrane region" description="Helical" evidence="16">
    <location>
        <begin position="142"/>
        <end position="167"/>
    </location>
</feature>
<name>A0ABW3RCJ6_9FLAO</name>
<evidence type="ECO:0000313" key="18">
    <source>
        <dbReference type="Proteomes" id="UP001597163"/>
    </source>
</evidence>
<comment type="cofactor">
    <cofactor evidence="16">
        <name>FMN</name>
        <dbReference type="ChEBI" id="CHEBI:58210"/>
    </cofactor>
</comment>
<comment type="subunit">
    <text evidence="16">Composed of six subunits; NqrA, NqrB, NqrC, NqrD, NqrE and NqrF.</text>
</comment>
<keyword evidence="1 16" id="KW-0813">Transport</keyword>
<evidence type="ECO:0000256" key="13">
    <source>
        <dbReference type="ARBA" id="ARBA00023075"/>
    </source>
</evidence>
<dbReference type="PIRSF" id="PIRSF016055">
    <property type="entry name" value="NADH-UbQ_OxRdtase_B_su"/>
    <property type="match status" value="1"/>
</dbReference>
<dbReference type="PANTHER" id="PTHR30578">
    <property type="entry name" value="ELECTRON TRANSPORT COMPLEX PROTEIN RNFD"/>
    <property type="match status" value="1"/>
</dbReference>
<keyword evidence="11 16" id="KW-0915">Sodium</keyword>
<evidence type="ECO:0000313" key="17">
    <source>
        <dbReference type="EMBL" id="MFD1162741.1"/>
    </source>
</evidence>
<keyword evidence="5 16" id="KW-0285">Flavoprotein</keyword>
<sequence length="408" mass="44852">MGLKNSLHNFKEKNKNKKWIPAFNAIHTFLYLPNETTHNGTHIKVADDLKRTMNTVIMAMVPCLIFGMFNAGYQHHLALGEIQAVTGSFFSSEFWTMDNFLIGFWKILPLVIVSYGVGLGIEFIFAIINGHEVEEGYLVTGMLVPLIVPVDIPLWMLAVAVVFGVVIGKEVFGGTGMNILNPALTIRAFLFFAYPTWMSGDKVWVHGAVERDQMIAAGENLDAISGETILGALAQGKEFAYSVSDMFIGFIPGSIGETSTLLILLGGLFLIFSKVGSWRIMLSSALGAIAMGLIFNAVVDAGWITESSKFYGLMSTVWWHHLLIGGFAFGAVFMATDPVTASQTTKGKWIYGFLIGFISILIRVFNPAYPEGVMLAILLMNVFAPTIDHYIVKGNVKKRMKRVKAKVA</sequence>
<evidence type="ECO:0000256" key="3">
    <source>
        <dbReference type="ARBA" id="ARBA00022519"/>
    </source>
</evidence>
<comment type="catalytic activity">
    <reaction evidence="16">
        <text>a ubiquinone + n Na(+)(in) + NADH + H(+) = a ubiquinol + n Na(+)(out) + NAD(+)</text>
        <dbReference type="Rhea" id="RHEA:47748"/>
        <dbReference type="Rhea" id="RHEA-COMP:9565"/>
        <dbReference type="Rhea" id="RHEA-COMP:9566"/>
        <dbReference type="ChEBI" id="CHEBI:15378"/>
        <dbReference type="ChEBI" id="CHEBI:16389"/>
        <dbReference type="ChEBI" id="CHEBI:17976"/>
        <dbReference type="ChEBI" id="CHEBI:29101"/>
        <dbReference type="ChEBI" id="CHEBI:57540"/>
        <dbReference type="ChEBI" id="CHEBI:57945"/>
        <dbReference type="EC" id="7.2.1.1"/>
    </reaction>
</comment>
<gene>
    <name evidence="16" type="primary">nqrB</name>
    <name evidence="17" type="ORF">ACFQ2E_09950</name>
</gene>
<dbReference type="NCBIfam" id="TIGR01937">
    <property type="entry name" value="nqrB"/>
    <property type="match status" value="1"/>
</dbReference>
<comment type="function">
    <text evidence="16">NQR complex catalyzes the reduction of ubiquinone-1 to ubiquinol by two successive reactions, coupled with the transport of Na(+) ions from the cytoplasm to the periplasm. NqrA to NqrE are probably involved in the second step, the conversion of ubisemiquinone to ubiquinol.</text>
</comment>
<evidence type="ECO:0000256" key="12">
    <source>
        <dbReference type="ARBA" id="ARBA00023065"/>
    </source>
</evidence>
<evidence type="ECO:0000256" key="1">
    <source>
        <dbReference type="ARBA" id="ARBA00022448"/>
    </source>
</evidence>
<proteinExistence type="inferred from homology"/>
<dbReference type="Proteomes" id="UP001597163">
    <property type="component" value="Unassembled WGS sequence"/>
</dbReference>
<evidence type="ECO:0000256" key="9">
    <source>
        <dbReference type="ARBA" id="ARBA00022989"/>
    </source>
</evidence>
<feature type="transmembrane region" description="Helical" evidence="16">
    <location>
        <begin position="107"/>
        <end position="130"/>
    </location>
</feature>
<feature type="transmembrane region" description="Helical" evidence="16">
    <location>
        <begin position="317"/>
        <end position="336"/>
    </location>
</feature>
<comment type="similarity">
    <text evidence="16">Belongs to the NqrB/RnfD family.</text>
</comment>
<feature type="transmembrane region" description="Helical" evidence="16">
    <location>
        <begin position="247"/>
        <end position="272"/>
    </location>
</feature>
<dbReference type="RefSeq" id="WP_311939485.1">
    <property type="nucleotide sequence ID" value="NZ_JAVSCK010000003.1"/>
</dbReference>
<evidence type="ECO:0000256" key="10">
    <source>
        <dbReference type="ARBA" id="ARBA00023027"/>
    </source>
</evidence>
<feature type="transmembrane region" description="Helical" evidence="16">
    <location>
        <begin position="52"/>
        <end position="71"/>
    </location>
</feature>
<protein>
    <recommendedName>
        <fullName evidence="16">Na(+)-translocating NADH-quinone reductase subunit B</fullName>
        <shortName evidence="16">Na(+)-NQR subunit B</shortName>
        <shortName evidence="16">Na(+)-translocating NQR subunit B</shortName>
        <ecNumber evidence="16">7.2.1.1</ecNumber>
    </recommendedName>
    <alternativeName>
        <fullName evidence="16">NQR complex subunit B</fullName>
    </alternativeName>
    <alternativeName>
        <fullName evidence="16">NQR-1 subunit B</fullName>
    </alternativeName>
</protein>
<reference evidence="18" key="1">
    <citation type="journal article" date="2019" name="Int. J. Syst. Evol. Microbiol.">
        <title>The Global Catalogue of Microorganisms (GCM) 10K type strain sequencing project: providing services to taxonomists for standard genome sequencing and annotation.</title>
        <authorList>
            <consortium name="The Broad Institute Genomics Platform"/>
            <consortium name="The Broad Institute Genome Sequencing Center for Infectious Disease"/>
            <person name="Wu L."/>
            <person name="Ma J."/>
        </authorList>
    </citation>
    <scope>NUCLEOTIDE SEQUENCE [LARGE SCALE GENOMIC DNA]</scope>
    <source>
        <strain evidence="18">CCUG 63246</strain>
    </source>
</reference>
<feature type="transmembrane region" description="Helical" evidence="16">
    <location>
        <begin position="348"/>
        <end position="366"/>
    </location>
</feature>
<evidence type="ECO:0000256" key="4">
    <source>
        <dbReference type="ARBA" id="ARBA00022553"/>
    </source>
</evidence>
<dbReference type="InterPro" id="IPR004338">
    <property type="entry name" value="NqrB/RnfD"/>
</dbReference>
<keyword evidence="8 16" id="KW-1278">Translocase</keyword>
<feature type="transmembrane region" description="Helical" evidence="16">
    <location>
        <begin position="284"/>
        <end position="305"/>
    </location>
</feature>
<dbReference type="EC" id="7.2.1.1" evidence="16"/>
<evidence type="ECO:0000256" key="14">
    <source>
        <dbReference type="ARBA" id="ARBA00023136"/>
    </source>
</evidence>
<organism evidence="17 18">
    <name type="scientific">Hwangdonia seohaensis</name>
    <dbReference type="NCBI Taxonomy" id="1240727"/>
    <lineage>
        <taxon>Bacteria</taxon>
        <taxon>Pseudomonadati</taxon>
        <taxon>Bacteroidota</taxon>
        <taxon>Flavobacteriia</taxon>
        <taxon>Flavobacteriales</taxon>
        <taxon>Flavobacteriaceae</taxon>
        <taxon>Hwangdonia</taxon>
    </lineage>
</organism>
<keyword evidence="18" id="KW-1185">Reference proteome</keyword>
<keyword evidence="13 16" id="KW-0830">Ubiquinone</keyword>
<evidence type="ECO:0000256" key="16">
    <source>
        <dbReference type="HAMAP-Rule" id="MF_00426"/>
    </source>
</evidence>
<keyword evidence="12 16" id="KW-0406">Ion transport</keyword>
<keyword evidence="3" id="KW-0997">Cell inner membrane</keyword>
<accession>A0ABW3RCJ6</accession>
<dbReference type="HAMAP" id="MF_00426">
    <property type="entry name" value="NqrB"/>
    <property type="match status" value="1"/>
</dbReference>
<evidence type="ECO:0000256" key="6">
    <source>
        <dbReference type="ARBA" id="ARBA00022643"/>
    </source>
</evidence>
<evidence type="ECO:0000256" key="8">
    <source>
        <dbReference type="ARBA" id="ARBA00022967"/>
    </source>
</evidence>
<comment type="caution">
    <text evidence="17">The sequence shown here is derived from an EMBL/GenBank/DDBJ whole genome shotgun (WGS) entry which is preliminary data.</text>
</comment>
<feature type="transmembrane region" description="Helical" evidence="16">
    <location>
        <begin position="179"/>
        <end position="197"/>
    </location>
</feature>
<dbReference type="Pfam" id="PF03116">
    <property type="entry name" value="NQR2_RnfD_RnfE"/>
    <property type="match status" value="1"/>
</dbReference>
<dbReference type="InterPro" id="IPR010966">
    <property type="entry name" value="NqrB"/>
</dbReference>
<keyword evidence="4 16" id="KW-0597">Phosphoprotein</keyword>